<organism evidence="7 8">
    <name type="scientific">Limosilactobacillus reuteri</name>
    <name type="common">Lactobacillus reuteri</name>
    <dbReference type="NCBI Taxonomy" id="1598"/>
    <lineage>
        <taxon>Bacteria</taxon>
        <taxon>Bacillati</taxon>
        <taxon>Bacillota</taxon>
        <taxon>Bacilli</taxon>
        <taxon>Lactobacillales</taxon>
        <taxon>Lactobacillaceae</taxon>
        <taxon>Limosilactobacillus</taxon>
    </lineage>
</organism>
<evidence type="ECO:0000313" key="8">
    <source>
        <dbReference type="Proteomes" id="UP000027731"/>
    </source>
</evidence>
<dbReference type="GO" id="GO:0005886">
    <property type="term" value="C:plasma membrane"/>
    <property type="evidence" value="ECO:0007669"/>
    <property type="project" value="TreeGrafter"/>
</dbReference>
<dbReference type="PANTHER" id="PTHR23291:SF50">
    <property type="entry name" value="PROTEIN LIFEGUARD 4"/>
    <property type="match status" value="1"/>
</dbReference>
<evidence type="ECO:0000256" key="6">
    <source>
        <dbReference type="RuleBase" id="RU004379"/>
    </source>
</evidence>
<name>A0A073K1W3_LIMRT</name>
<feature type="transmembrane region" description="Helical" evidence="6">
    <location>
        <begin position="85"/>
        <end position="107"/>
    </location>
</feature>
<dbReference type="PANTHER" id="PTHR23291">
    <property type="entry name" value="BAX INHIBITOR-RELATED"/>
    <property type="match status" value="1"/>
</dbReference>
<protein>
    <submittedName>
        <fullName evidence="7">Membrane protein</fullName>
    </submittedName>
</protein>
<evidence type="ECO:0000256" key="5">
    <source>
        <dbReference type="ARBA" id="ARBA00023136"/>
    </source>
</evidence>
<dbReference type="Proteomes" id="UP000027731">
    <property type="component" value="Unassembled WGS sequence"/>
</dbReference>
<keyword evidence="4 6" id="KW-1133">Transmembrane helix</keyword>
<comment type="caution">
    <text evidence="7">The sequence shown here is derived from an EMBL/GenBank/DDBJ whole genome shotgun (WGS) entry which is preliminary data.</text>
</comment>
<proteinExistence type="inferred from homology"/>
<dbReference type="AlphaFoldDB" id="A0A073K1W3"/>
<keyword evidence="5 6" id="KW-0472">Membrane</keyword>
<gene>
    <name evidence="7" type="ORF">LR3_07175</name>
</gene>
<evidence type="ECO:0000256" key="1">
    <source>
        <dbReference type="ARBA" id="ARBA00004141"/>
    </source>
</evidence>
<dbReference type="Pfam" id="PF01027">
    <property type="entry name" value="Bax1-I"/>
    <property type="match status" value="1"/>
</dbReference>
<feature type="transmembrane region" description="Helical" evidence="6">
    <location>
        <begin position="59"/>
        <end position="78"/>
    </location>
</feature>
<feature type="transmembrane region" description="Helical" evidence="6">
    <location>
        <begin position="141"/>
        <end position="161"/>
    </location>
</feature>
<comment type="similarity">
    <text evidence="2 6">Belongs to the BI1 family.</text>
</comment>
<evidence type="ECO:0000256" key="3">
    <source>
        <dbReference type="ARBA" id="ARBA00022692"/>
    </source>
</evidence>
<dbReference type="InterPro" id="IPR006214">
    <property type="entry name" value="Bax_inhibitor_1-related"/>
</dbReference>
<feature type="transmembrane region" description="Helical" evidence="6">
    <location>
        <begin position="25"/>
        <end position="47"/>
    </location>
</feature>
<dbReference type="EMBL" id="JOSX01000013">
    <property type="protein sequence ID" value="KEK15547.1"/>
    <property type="molecule type" value="Genomic_DNA"/>
</dbReference>
<keyword evidence="3 6" id="KW-0812">Transmembrane</keyword>
<evidence type="ECO:0000256" key="4">
    <source>
        <dbReference type="ARBA" id="ARBA00022989"/>
    </source>
</evidence>
<feature type="transmembrane region" description="Helical" evidence="6">
    <location>
        <begin position="167"/>
        <end position="185"/>
    </location>
</feature>
<dbReference type="CDD" id="cd10432">
    <property type="entry name" value="BI-1-like_bacterial"/>
    <property type="match status" value="1"/>
</dbReference>
<dbReference type="PATRIC" id="fig|1598.90.peg.865"/>
<reference evidence="7 8" key="1">
    <citation type="submission" date="2014-06" db="EMBL/GenBank/DDBJ databases">
        <title>Genetic determinant of reutericyclin biosynthesis of Lactobacillus reuteri.</title>
        <authorList>
            <person name="Lin X."/>
            <person name="Duar R."/>
            <person name="Walter J."/>
            <person name="Gaenzle M."/>
        </authorList>
    </citation>
    <scope>NUCLEOTIDE SEQUENCE [LARGE SCALE GENOMIC DNA]</scope>
    <source>
        <strain evidence="7 8">LTH2584</strain>
    </source>
</reference>
<feature type="transmembrane region" description="Helical" evidence="6">
    <location>
        <begin position="206"/>
        <end position="226"/>
    </location>
</feature>
<sequence length="235" mass="25853">MDNFSPNRRNVVDITDLNKFLTKMYGLMTLAVLLSALTAWLVMTVFAQQFTAFMVNNRWGMWLIILLPIILTLGINFNATRSPGLCLFLLILTAIVYGITFAFIAGAYAGTDIATAFVSSAGVFLTMAIIGTFSHRDFTRIGSYASAALIGLIIAMLVNFFVQSPMINYLLSIVAVIIFTALTAWDAQRMKNIYIECNGQVSSNGLAVLGALQLYLDFINLFISFLDIFGSSSDR</sequence>
<evidence type="ECO:0000313" key="7">
    <source>
        <dbReference type="EMBL" id="KEK15547.1"/>
    </source>
</evidence>
<feature type="transmembrane region" description="Helical" evidence="6">
    <location>
        <begin position="113"/>
        <end position="134"/>
    </location>
</feature>
<comment type="subcellular location">
    <subcellularLocation>
        <location evidence="1">Membrane</location>
        <topology evidence="1">Multi-pass membrane protein</topology>
    </subcellularLocation>
</comment>
<evidence type="ECO:0000256" key="2">
    <source>
        <dbReference type="ARBA" id="ARBA00010350"/>
    </source>
</evidence>
<accession>A0A073K1W3</accession>